<comment type="caution">
    <text evidence="8">The sequence shown here is derived from an EMBL/GenBank/DDBJ whole genome shotgun (WGS) entry which is preliminary data.</text>
</comment>
<feature type="transmembrane region" description="Helical" evidence="6">
    <location>
        <begin position="394"/>
        <end position="414"/>
    </location>
</feature>
<keyword evidence="2" id="KW-1003">Cell membrane</keyword>
<accession>A0AB38FQJ4</accession>
<proteinExistence type="predicted"/>
<gene>
    <name evidence="8" type="ORF">NCTC11967_00353</name>
</gene>
<feature type="transmembrane region" description="Helical" evidence="6">
    <location>
        <begin position="327"/>
        <end position="344"/>
    </location>
</feature>
<name>A0AB38FQJ4_9ENTR</name>
<reference evidence="8 9" key="1">
    <citation type="submission" date="2018-06" db="EMBL/GenBank/DDBJ databases">
        <authorList>
            <consortium name="Pathogen Informatics"/>
            <person name="Doyle S."/>
        </authorList>
    </citation>
    <scope>NUCLEOTIDE SEQUENCE [LARGE SCALE GENOMIC DNA]</scope>
    <source>
        <strain evidence="8 9">NCTC11967</strain>
    </source>
</reference>
<evidence type="ECO:0000256" key="5">
    <source>
        <dbReference type="ARBA" id="ARBA00023136"/>
    </source>
</evidence>
<evidence type="ECO:0000313" key="8">
    <source>
        <dbReference type="EMBL" id="SQA60119.1"/>
    </source>
</evidence>
<feature type="transmembrane region" description="Helical" evidence="6">
    <location>
        <begin position="255"/>
        <end position="274"/>
    </location>
</feature>
<dbReference type="Pfam" id="PF13567">
    <property type="entry name" value="DUF4131"/>
    <property type="match status" value="1"/>
</dbReference>
<dbReference type="CDD" id="cd07731">
    <property type="entry name" value="ComA-like_MBL-fold"/>
    <property type="match status" value="1"/>
</dbReference>
<dbReference type="NCBIfam" id="NF008580">
    <property type="entry name" value="PRK11539.1"/>
    <property type="match status" value="1"/>
</dbReference>
<comment type="subcellular location">
    <subcellularLocation>
        <location evidence="1">Cell membrane</location>
        <topology evidence="1">Multi-pass membrane protein</topology>
    </subcellularLocation>
</comment>
<dbReference type="RefSeq" id="WP_038258589.1">
    <property type="nucleotide sequence ID" value="NZ_UAVL01000001.1"/>
</dbReference>
<dbReference type="AlphaFoldDB" id="A0AB38FQJ4"/>
<dbReference type="InterPro" id="IPR052159">
    <property type="entry name" value="Competence_DNA_uptake"/>
</dbReference>
<evidence type="ECO:0000256" key="1">
    <source>
        <dbReference type="ARBA" id="ARBA00004651"/>
    </source>
</evidence>
<evidence type="ECO:0000313" key="9">
    <source>
        <dbReference type="Proteomes" id="UP000251313"/>
    </source>
</evidence>
<dbReference type="NCBIfam" id="TIGR00361">
    <property type="entry name" value="ComEC_Rec2"/>
    <property type="match status" value="1"/>
</dbReference>
<dbReference type="EMBL" id="UAVL01000001">
    <property type="protein sequence ID" value="SQA60119.1"/>
    <property type="molecule type" value="Genomic_DNA"/>
</dbReference>
<dbReference type="Pfam" id="PF00753">
    <property type="entry name" value="Lactamase_B"/>
    <property type="match status" value="1"/>
</dbReference>
<protein>
    <submittedName>
        <fullName evidence="8">ComEC family competence protein</fullName>
    </submittedName>
</protein>
<dbReference type="GO" id="GO:0030420">
    <property type="term" value="P:establishment of competence for transformation"/>
    <property type="evidence" value="ECO:0007669"/>
    <property type="project" value="InterPro"/>
</dbReference>
<dbReference type="NCBIfam" id="TIGR00360">
    <property type="entry name" value="ComEC_N-term"/>
    <property type="match status" value="1"/>
</dbReference>
<feature type="transmembrane region" description="Helical" evidence="6">
    <location>
        <begin position="223"/>
        <end position="243"/>
    </location>
</feature>
<feature type="transmembrane region" description="Helical" evidence="6">
    <location>
        <begin position="364"/>
        <end position="382"/>
    </location>
</feature>
<sequence>MRLPAIAGCCITGILPLLWLPQLPGILVVQGLLLVVCVLCSIFPRAPRYPALVVLFFCWGTLAARQSMWPVNALVGKNQQAEVQLIATDGQTTHQGEILRLNGKRLFPAVRVALYGNYLPEASCAGQRWKMILRLRPVHGQLNEGGFDSQRYALAQHTAVSGRFVAAEVIDAGCSTRARFLQSLNTTLADYPWRAVILALGAGERTTLAAETRMRLQQTGTSHLMAISGLHIALAAGIGWLLARALQYFMPARLISWRFPLVVGFCCALMYAIFSGMQPPAMRTIIALGIWYGLRLRGRLWSPWSVWLCCVAGIVFLDPLAVLSQSLWMSAFAVAALIFWYQWVPLPSIVYPRGTGKLVQLLHLHLQLGLALLLLPVQVALFHGVSLTAVLANLLAVPLVTLLVVPCILVAMLLHLSGPAFVEHGVWYVADRALAILFKFLTVLPEGWLNIDARWLGATCIPLLALIAWRFQAWRSAAAILVTTVIVLLFPLWGTSSDDEWRVTMLDVGQGLAMVISRHDKAILYDTGMAWPGGDSGQQLIVPWLRWQNLRPEGIILSHEHLDHRGGLDSITRVWPTVWIRSPLGWKGHRSCFRGDGWQWEGLQFRVLWPLAGNNMQGNNRSCVVSVDDGKHRFLLTGDIENVAETAMLSHYWQHLASTIIQVPHHGSNTSSGIALVQRVGGAVALASASRFNTWRLPSEKVKMRYLQQGYRWLDTPHQGQITVTFQGENWEIRSLRDQILPRWYHQWFGVSGDNG</sequence>
<evidence type="ECO:0000259" key="7">
    <source>
        <dbReference type="SMART" id="SM00849"/>
    </source>
</evidence>
<organism evidence="8 9">
    <name type="scientific">Yokenella regensburgei</name>
    <dbReference type="NCBI Taxonomy" id="158877"/>
    <lineage>
        <taxon>Bacteria</taxon>
        <taxon>Pseudomonadati</taxon>
        <taxon>Pseudomonadota</taxon>
        <taxon>Gammaproteobacteria</taxon>
        <taxon>Enterobacterales</taxon>
        <taxon>Enterobacteriaceae</taxon>
        <taxon>Yokenella</taxon>
    </lineage>
</organism>
<evidence type="ECO:0000256" key="3">
    <source>
        <dbReference type="ARBA" id="ARBA00022692"/>
    </source>
</evidence>
<dbReference type="GO" id="GO:0005886">
    <property type="term" value="C:plasma membrane"/>
    <property type="evidence" value="ECO:0007669"/>
    <property type="project" value="UniProtKB-SubCell"/>
</dbReference>
<dbReference type="PANTHER" id="PTHR30619:SF1">
    <property type="entry name" value="RECOMBINATION PROTEIN 2"/>
    <property type="match status" value="1"/>
</dbReference>
<dbReference type="InterPro" id="IPR004797">
    <property type="entry name" value="Competence_ComEC/Rec2"/>
</dbReference>
<dbReference type="Gene3D" id="3.60.15.10">
    <property type="entry name" value="Ribonuclease Z/Hydroxyacylglutathione hydrolase-like"/>
    <property type="match status" value="1"/>
</dbReference>
<keyword evidence="5 6" id="KW-0472">Membrane</keyword>
<dbReference type="SUPFAM" id="SSF56281">
    <property type="entry name" value="Metallo-hydrolase/oxidoreductase"/>
    <property type="match status" value="1"/>
</dbReference>
<dbReference type="Pfam" id="PF03772">
    <property type="entry name" value="Competence"/>
    <property type="match status" value="1"/>
</dbReference>
<dbReference type="InterPro" id="IPR035681">
    <property type="entry name" value="ComA-like_MBL"/>
</dbReference>
<dbReference type="InterPro" id="IPR004477">
    <property type="entry name" value="ComEC_N"/>
</dbReference>
<keyword evidence="4 6" id="KW-1133">Transmembrane helix</keyword>
<feature type="domain" description="Metallo-beta-lactamase" evidence="7">
    <location>
        <begin position="510"/>
        <end position="691"/>
    </location>
</feature>
<dbReference type="PANTHER" id="PTHR30619">
    <property type="entry name" value="DNA INTERNALIZATION/COMPETENCE PROTEIN COMEC/REC2"/>
    <property type="match status" value="1"/>
</dbReference>
<feature type="transmembrane region" description="Helical" evidence="6">
    <location>
        <begin position="23"/>
        <end position="43"/>
    </location>
</feature>
<dbReference type="Proteomes" id="UP000251313">
    <property type="component" value="Unassembled WGS sequence"/>
</dbReference>
<evidence type="ECO:0000256" key="4">
    <source>
        <dbReference type="ARBA" id="ARBA00022989"/>
    </source>
</evidence>
<feature type="transmembrane region" description="Helical" evidence="6">
    <location>
        <begin position="304"/>
        <end position="322"/>
    </location>
</feature>
<dbReference type="InterPro" id="IPR036866">
    <property type="entry name" value="RibonucZ/Hydroxyglut_hydro"/>
</dbReference>
<dbReference type="InterPro" id="IPR025405">
    <property type="entry name" value="DUF4131"/>
</dbReference>
<dbReference type="SMART" id="SM00849">
    <property type="entry name" value="Lactamase_B"/>
    <property type="match status" value="1"/>
</dbReference>
<evidence type="ECO:0000256" key="6">
    <source>
        <dbReference type="SAM" id="Phobius"/>
    </source>
</evidence>
<evidence type="ECO:0000256" key="2">
    <source>
        <dbReference type="ARBA" id="ARBA00022475"/>
    </source>
</evidence>
<feature type="transmembrane region" description="Helical" evidence="6">
    <location>
        <begin position="477"/>
        <end position="495"/>
    </location>
</feature>
<keyword evidence="3 6" id="KW-0812">Transmembrane</keyword>
<feature type="transmembrane region" description="Helical" evidence="6">
    <location>
        <begin position="453"/>
        <end position="471"/>
    </location>
</feature>
<dbReference type="InterPro" id="IPR001279">
    <property type="entry name" value="Metallo-B-lactamas"/>
</dbReference>